<sequence length="158" mass="17173">MSKKVLTTGMIILWTTGGFTQVANAQRVSQIFENVTIQYPFSPDPLTVRGMSGGSIPGSQIAETETTSTGPCKGFMDEAPDHTLKLLSKFEYLKLVVNSPADTTMIIKGPGGTWCNDDFDGKNPGVVGEWLPGTYQIWIGSYKENDSLPYTLKIMGAK</sequence>
<accession>A0A480AGR8</accession>
<dbReference type="Proteomes" id="UP000299367">
    <property type="component" value="Unassembled WGS sequence"/>
</dbReference>
<protein>
    <submittedName>
        <fullName evidence="1">Uncharacterized protein</fullName>
    </submittedName>
</protein>
<name>A0A480AGR8_9CYAN</name>
<dbReference type="EMBL" id="BJCF01000029">
    <property type="protein sequence ID" value="GCL42883.1"/>
    <property type="molecule type" value="Genomic_DNA"/>
</dbReference>
<evidence type="ECO:0000313" key="2">
    <source>
        <dbReference type="Proteomes" id="UP000299367"/>
    </source>
</evidence>
<dbReference type="AlphaFoldDB" id="A0A480AGR8"/>
<comment type="caution">
    <text evidence="1">The sequence shown here is derived from an EMBL/GenBank/DDBJ whole genome shotgun (WGS) entry which is preliminary data.</text>
</comment>
<gene>
    <name evidence="1" type="ORF">NIES80_25910</name>
</gene>
<dbReference type="RefSeq" id="WP_190372553.1">
    <property type="nucleotide sequence ID" value="NZ_BJCF01000029.1"/>
</dbReference>
<organism evidence="1 2">
    <name type="scientific">Dolichospermum planctonicum</name>
    <dbReference type="NCBI Taxonomy" id="136072"/>
    <lineage>
        <taxon>Bacteria</taxon>
        <taxon>Bacillati</taxon>
        <taxon>Cyanobacteriota</taxon>
        <taxon>Cyanophyceae</taxon>
        <taxon>Nostocales</taxon>
        <taxon>Aphanizomenonaceae</taxon>
        <taxon>Dolichospermum</taxon>
    </lineage>
</organism>
<evidence type="ECO:0000313" key="1">
    <source>
        <dbReference type="EMBL" id="GCL42883.1"/>
    </source>
</evidence>
<proteinExistence type="predicted"/>
<reference evidence="2" key="1">
    <citation type="submission" date="2019-02" db="EMBL/GenBank/DDBJ databases">
        <title>Draft genome sequence of Dolichospermum planctonicum NIES-80.</title>
        <authorList>
            <person name="Yamaguchi H."/>
            <person name="Suzuki S."/>
            <person name="Kawachi M."/>
        </authorList>
    </citation>
    <scope>NUCLEOTIDE SEQUENCE [LARGE SCALE GENOMIC DNA]</scope>
    <source>
        <strain evidence="2">NIES-80</strain>
    </source>
</reference>